<feature type="region of interest" description="Disordered" evidence="1">
    <location>
        <begin position="1"/>
        <end position="28"/>
    </location>
</feature>
<dbReference type="Gene3D" id="3.30.950.30">
    <property type="entry name" value="Schlafen, AAA domain"/>
    <property type="match status" value="1"/>
</dbReference>
<accession>A0ABY7F2J2</accession>
<feature type="compositionally biased region" description="Polar residues" evidence="1">
    <location>
        <begin position="8"/>
        <end position="17"/>
    </location>
</feature>
<keyword evidence="4" id="KW-1185">Reference proteome</keyword>
<dbReference type="Proteomes" id="UP001164746">
    <property type="component" value="Chromosome 10"/>
</dbReference>
<feature type="region of interest" description="Disordered" evidence="1">
    <location>
        <begin position="207"/>
        <end position="242"/>
    </location>
</feature>
<gene>
    <name evidence="3" type="ORF">MAR_030992</name>
</gene>
<proteinExistence type="predicted"/>
<reference evidence="3" key="1">
    <citation type="submission" date="2022-11" db="EMBL/GenBank/DDBJ databases">
        <title>Centuries of genome instability and evolution in soft-shell clam transmissible cancer (bioRxiv).</title>
        <authorList>
            <person name="Hart S.F.M."/>
            <person name="Yonemitsu M.A."/>
            <person name="Giersch R.M."/>
            <person name="Beal B.F."/>
            <person name="Arriagada G."/>
            <person name="Davis B.W."/>
            <person name="Ostrander E.A."/>
            <person name="Goff S.P."/>
            <person name="Metzger M.J."/>
        </authorList>
    </citation>
    <scope>NUCLEOTIDE SEQUENCE</scope>
    <source>
        <strain evidence="3">MELC-2E11</strain>
        <tissue evidence="3">Siphon/mantle</tissue>
    </source>
</reference>
<sequence length="303" mass="35133">MGRRNNKNRNWVQNHQQPPMAGPARAQPSSQLLFRHGEHIGSEDRSTEFKEGPGFIQNEFRANVAKYVSAFVNSHENGRLFLGVNDGGYVTGYQLNQTQEDRLRLQIDDAIKDIKPTIFPNDYSVDFTPVADQNGYIAEGFRSGWYFVVICIMVHGKSVNTNGQLYSTLQGTFMRRDGGVQTLNAQDIHNFYQRKHLTEMDRLKNDVSNLEQRNKQKDNEFDRKMREMENRHKQTEESLEREKRELLAKTSEQQEVIERLKQQREETVEVRGAEGSKQTLEEIQKLRAIIESQHKKSKVCSIS</sequence>
<feature type="domain" description="Schlafen AlbA-2" evidence="2">
    <location>
        <begin position="43"/>
        <end position="178"/>
    </location>
</feature>
<protein>
    <submittedName>
        <fullName evidence="3">SLNL1-like protein</fullName>
    </submittedName>
</protein>
<dbReference type="EMBL" id="CP111021">
    <property type="protein sequence ID" value="WAR16398.1"/>
    <property type="molecule type" value="Genomic_DNA"/>
</dbReference>
<dbReference type="PANTHER" id="PTHR12155:SF41">
    <property type="entry name" value="SCHLAFEN ALBA-2 DOMAIN-CONTAINING PROTEIN"/>
    <property type="match status" value="1"/>
</dbReference>
<name>A0ABY7F2J2_MYAAR</name>
<organism evidence="3 4">
    <name type="scientific">Mya arenaria</name>
    <name type="common">Soft-shell clam</name>
    <dbReference type="NCBI Taxonomy" id="6604"/>
    <lineage>
        <taxon>Eukaryota</taxon>
        <taxon>Metazoa</taxon>
        <taxon>Spiralia</taxon>
        <taxon>Lophotrochozoa</taxon>
        <taxon>Mollusca</taxon>
        <taxon>Bivalvia</taxon>
        <taxon>Autobranchia</taxon>
        <taxon>Heteroconchia</taxon>
        <taxon>Euheterodonta</taxon>
        <taxon>Imparidentia</taxon>
        <taxon>Neoheterodontei</taxon>
        <taxon>Myida</taxon>
        <taxon>Myoidea</taxon>
        <taxon>Myidae</taxon>
        <taxon>Mya</taxon>
    </lineage>
</organism>
<evidence type="ECO:0000256" key="1">
    <source>
        <dbReference type="SAM" id="MobiDB-lite"/>
    </source>
</evidence>
<dbReference type="InterPro" id="IPR038461">
    <property type="entry name" value="Schlafen_AlbA_2_dom_sf"/>
</dbReference>
<feature type="compositionally biased region" description="Basic and acidic residues" evidence="1">
    <location>
        <begin position="212"/>
        <end position="242"/>
    </location>
</feature>
<dbReference type="Pfam" id="PF04326">
    <property type="entry name" value="SLFN_AlbA_2"/>
    <property type="match status" value="1"/>
</dbReference>
<evidence type="ECO:0000313" key="3">
    <source>
        <dbReference type="EMBL" id="WAR16398.1"/>
    </source>
</evidence>
<dbReference type="InterPro" id="IPR029684">
    <property type="entry name" value="Schlafen"/>
</dbReference>
<evidence type="ECO:0000259" key="2">
    <source>
        <dbReference type="Pfam" id="PF04326"/>
    </source>
</evidence>
<evidence type="ECO:0000313" key="4">
    <source>
        <dbReference type="Proteomes" id="UP001164746"/>
    </source>
</evidence>
<dbReference type="InterPro" id="IPR007421">
    <property type="entry name" value="Schlafen_AlbA_2_dom"/>
</dbReference>
<dbReference type="PANTHER" id="PTHR12155">
    <property type="entry name" value="SCHLAFEN"/>
    <property type="match status" value="1"/>
</dbReference>